<name>A0ABS6VTD6_9GAMM</name>
<evidence type="ECO:0000256" key="2">
    <source>
        <dbReference type="ARBA" id="ARBA00022692"/>
    </source>
</evidence>
<feature type="transmembrane region" description="Helical" evidence="5">
    <location>
        <begin position="71"/>
        <end position="90"/>
    </location>
</feature>
<dbReference type="RefSeq" id="WP_219043781.1">
    <property type="nucleotide sequence ID" value="NZ_JAHWDQ010000003.1"/>
</dbReference>
<evidence type="ECO:0000313" key="8">
    <source>
        <dbReference type="Proteomes" id="UP001166291"/>
    </source>
</evidence>
<accession>A0ABS6VTD6</accession>
<dbReference type="EMBL" id="JAHWDQ010000003">
    <property type="protein sequence ID" value="MBW2941541.1"/>
    <property type="molecule type" value="Genomic_DNA"/>
</dbReference>
<dbReference type="Proteomes" id="UP001166291">
    <property type="component" value="Unassembled WGS sequence"/>
</dbReference>
<protein>
    <submittedName>
        <fullName evidence="7">DUF1232 domain-containing protein</fullName>
    </submittedName>
</protein>
<dbReference type="InterPro" id="IPR010652">
    <property type="entry name" value="DUF1232"/>
</dbReference>
<evidence type="ECO:0000259" key="6">
    <source>
        <dbReference type="Pfam" id="PF06803"/>
    </source>
</evidence>
<dbReference type="Pfam" id="PF06803">
    <property type="entry name" value="DUF1232"/>
    <property type="match status" value="1"/>
</dbReference>
<evidence type="ECO:0000256" key="5">
    <source>
        <dbReference type="SAM" id="Phobius"/>
    </source>
</evidence>
<keyword evidence="2 5" id="KW-0812">Transmembrane</keyword>
<reference evidence="7" key="1">
    <citation type="submission" date="2021-07" db="EMBL/GenBank/DDBJ databases">
        <title>Zhongshania sp. CAU 1632 isolated from seawater.</title>
        <authorList>
            <person name="Kim W."/>
        </authorList>
    </citation>
    <scope>NUCLEOTIDE SEQUENCE</scope>
    <source>
        <strain evidence="7">CAU 1632</strain>
    </source>
</reference>
<comment type="subcellular location">
    <subcellularLocation>
        <location evidence="1">Endomembrane system</location>
        <topology evidence="1">Multi-pass membrane protein</topology>
    </subcellularLocation>
</comment>
<evidence type="ECO:0000256" key="4">
    <source>
        <dbReference type="ARBA" id="ARBA00023136"/>
    </source>
</evidence>
<sequence>MMQVFSKKRAQKILDDGAAEVSDSKIDLALSNRQRIINKVLHNASLTPYLSHVKTLFNLLQDYVKGSYREIPWWSIGSVVTALLYILMPLDAVPDIIPIAGFLDDAVVLKLCLDMVRKDLDKYKMNKVASAHDESDATS</sequence>
<keyword evidence="3 5" id="KW-1133">Transmembrane helix</keyword>
<evidence type="ECO:0000256" key="3">
    <source>
        <dbReference type="ARBA" id="ARBA00022989"/>
    </source>
</evidence>
<keyword evidence="8" id="KW-1185">Reference proteome</keyword>
<comment type="caution">
    <text evidence="7">The sequence shown here is derived from an EMBL/GenBank/DDBJ whole genome shotgun (WGS) entry which is preliminary data.</text>
</comment>
<proteinExistence type="predicted"/>
<organism evidence="7 8">
    <name type="scientific">Zhongshania aquimaris</name>
    <dbReference type="NCBI Taxonomy" id="2857107"/>
    <lineage>
        <taxon>Bacteria</taxon>
        <taxon>Pseudomonadati</taxon>
        <taxon>Pseudomonadota</taxon>
        <taxon>Gammaproteobacteria</taxon>
        <taxon>Cellvibrionales</taxon>
        <taxon>Spongiibacteraceae</taxon>
        <taxon>Zhongshania</taxon>
    </lineage>
</organism>
<evidence type="ECO:0000313" key="7">
    <source>
        <dbReference type="EMBL" id="MBW2941541.1"/>
    </source>
</evidence>
<feature type="domain" description="DUF1232" evidence="6">
    <location>
        <begin position="78"/>
        <end position="109"/>
    </location>
</feature>
<keyword evidence="4 5" id="KW-0472">Membrane</keyword>
<gene>
    <name evidence="7" type="ORF">KXJ70_12160</name>
</gene>
<evidence type="ECO:0000256" key="1">
    <source>
        <dbReference type="ARBA" id="ARBA00004127"/>
    </source>
</evidence>